<dbReference type="PANTHER" id="PTHR47326:SF1">
    <property type="entry name" value="HTH PSQ-TYPE DOMAIN-CONTAINING PROTEIN"/>
    <property type="match status" value="1"/>
</dbReference>
<comment type="caution">
    <text evidence="2">The sequence shown here is derived from an EMBL/GenBank/DDBJ whole genome shotgun (WGS) entry which is preliminary data.</text>
</comment>
<dbReference type="PANTHER" id="PTHR47326">
    <property type="entry name" value="TRANSPOSABLE ELEMENT TC3 TRANSPOSASE-LIKE PROTEIN"/>
    <property type="match status" value="1"/>
</dbReference>
<keyword evidence="1" id="KW-0472">Membrane</keyword>
<keyword evidence="3" id="KW-1185">Reference proteome</keyword>
<sequence>MNHDLKNVIRVDERFAYHYSIVQELFPTDYRKRVEFCNWYMNAIERDNFFFMKNLFYGQTKRLFIKRSIFNSRNNHVWENKHNNPYFTIKKFSTQNFDVMFRWICLLIIDLLIDSFFLSERLNGLLFQKFLSNDLLQFCQNSWI</sequence>
<keyword evidence="1" id="KW-1133">Transmembrane helix</keyword>
<dbReference type="InterPro" id="IPR036397">
    <property type="entry name" value="RNaseH_sf"/>
</dbReference>
<accession>A0A834N985</accession>
<name>A0A834N985_VESVU</name>
<evidence type="ECO:0000313" key="3">
    <source>
        <dbReference type="Proteomes" id="UP000614350"/>
    </source>
</evidence>
<dbReference type="EMBL" id="JACSEA010000005">
    <property type="protein sequence ID" value="KAF7400892.1"/>
    <property type="molecule type" value="Genomic_DNA"/>
</dbReference>
<dbReference type="GO" id="GO:0003676">
    <property type="term" value="F:nucleic acid binding"/>
    <property type="evidence" value="ECO:0007669"/>
    <property type="project" value="InterPro"/>
</dbReference>
<evidence type="ECO:0000256" key="1">
    <source>
        <dbReference type="SAM" id="Phobius"/>
    </source>
</evidence>
<dbReference type="Gene3D" id="3.30.420.10">
    <property type="entry name" value="Ribonuclease H-like superfamily/Ribonuclease H"/>
    <property type="match status" value="1"/>
</dbReference>
<keyword evidence="1" id="KW-0812">Transmembrane</keyword>
<feature type="transmembrane region" description="Helical" evidence="1">
    <location>
        <begin position="99"/>
        <end position="118"/>
    </location>
</feature>
<proteinExistence type="predicted"/>
<reference evidence="2" key="1">
    <citation type="journal article" date="2020" name="G3 (Bethesda)">
        <title>High-Quality Assemblies for Three Invasive Social Wasps from the &lt;i&gt;Vespula&lt;/i&gt; Genus.</title>
        <authorList>
            <person name="Harrop T.W.R."/>
            <person name="Guhlin J."/>
            <person name="McLaughlin G.M."/>
            <person name="Permina E."/>
            <person name="Stockwell P."/>
            <person name="Gilligan J."/>
            <person name="Le Lec M.F."/>
            <person name="Gruber M.A.M."/>
            <person name="Quinn O."/>
            <person name="Lovegrove M."/>
            <person name="Duncan E.J."/>
            <person name="Remnant E.J."/>
            <person name="Van Eeckhoven J."/>
            <person name="Graham B."/>
            <person name="Knapp R.A."/>
            <person name="Langford K.W."/>
            <person name="Kronenberg Z."/>
            <person name="Press M.O."/>
            <person name="Eacker S.M."/>
            <person name="Wilson-Rankin E.E."/>
            <person name="Purcell J."/>
            <person name="Lester P.J."/>
            <person name="Dearden P.K."/>
        </authorList>
    </citation>
    <scope>NUCLEOTIDE SEQUENCE</scope>
    <source>
        <strain evidence="2">Marl-1</strain>
    </source>
</reference>
<dbReference type="AlphaFoldDB" id="A0A834N985"/>
<evidence type="ECO:0000313" key="2">
    <source>
        <dbReference type="EMBL" id="KAF7400892.1"/>
    </source>
</evidence>
<dbReference type="Proteomes" id="UP000614350">
    <property type="component" value="Unassembled WGS sequence"/>
</dbReference>
<gene>
    <name evidence="2" type="ORF">HZH66_006076</name>
</gene>
<protein>
    <submittedName>
        <fullName evidence="2">Uncharacterized protein</fullName>
    </submittedName>
</protein>
<organism evidence="2 3">
    <name type="scientific">Vespula vulgaris</name>
    <name type="common">Yellow jacket</name>
    <name type="synonym">Wasp</name>
    <dbReference type="NCBI Taxonomy" id="7454"/>
    <lineage>
        <taxon>Eukaryota</taxon>
        <taxon>Metazoa</taxon>
        <taxon>Ecdysozoa</taxon>
        <taxon>Arthropoda</taxon>
        <taxon>Hexapoda</taxon>
        <taxon>Insecta</taxon>
        <taxon>Pterygota</taxon>
        <taxon>Neoptera</taxon>
        <taxon>Endopterygota</taxon>
        <taxon>Hymenoptera</taxon>
        <taxon>Apocrita</taxon>
        <taxon>Aculeata</taxon>
        <taxon>Vespoidea</taxon>
        <taxon>Vespidae</taxon>
        <taxon>Vespinae</taxon>
        <taxon>Vespula</taxon>
    </lineage>
</organism>